<dbReference type="Proteomes" id="UP001201812">
    <property type="component" value="Unassembled WGS sequence"/>
</dbReference>
<dbReference type="PROSITE" id="PS00216">
    <property type="entry name" value="SUGAR_TRANSPORT_1"/>
    <property type="match status" value="1"/>
</dbReference>
<feature type="transmembrane region" description="Helical" evidence="5">
    <location>
        <begin position="443"/>
        <end position="466"/>
    </location>
</feature>
<keyword evidence="8" id="KW-0813">Transport</keyword>
<dbReference type="InterPro" id="IPR020846">
    <property type="entry name" value="MFS_dom"/>
</dbReference>
<feature type="chain" id="PRO_5042228134" evidence="6">
    <location>
        <begin position="24"/>
        <end position="586"/>
    </location>
</feature>
<dbReference type="PROSITE" id="PS50850">
    <property type="entry name" value="MFS"/>
    <property type="match status" value="1"/>
</dbReference>
<reference evidence="8" key="1">
    <citation type="submission" date="2022-01" db="EMBL/GenBank/DDBJ databases">
        <title>Genome Sequence Resource for Two Populations of Ditylenchus destructor, the Migratory Endoparasitic Phytonematode.</title>
        <authorList>
            <person name="Zhang H."/>
            <person name="Lin R."/>
            <person name="Xie B."/>
        </authorList>
    </citation>
    <scope>NUCLEOTIDE SEQUENCE</scope>
    <source>
        <strain evidence="8">BazhouSP</strain>
    </source>
</reference>
<dbReference type="InterPro" id="IPR036259">
    <property type="entry name" value="MFS_trans_sf"/>
</dbReference>
<dbReference type="Gene3D" id="1.20.1250.20">
    <property type="entry name" value="MFS general substrate transporter like domains"/>
    <property type="match status" value="1"/>
</dbReference>
<keyword evidence="3 5" id="KW-1133">Transmembrane helix</keyword>
<keyword evidence="8" id="KW-0762">Sugar transport</keyword>
<dbReference type="GO" id="GO:0016020">
    <property type="term" value="C:membrane"/>
    <property type="evidence" value="ECO:0007669"/>
    <property type="project" value="UniProtKB-SubCell"/>
</dbReference>
<evidence type="ECO:0000313" key="8">
    <source>
        <dbReference type="EMBL" id="KAI1716383.1"/>
    </source>
</evidence>
<proteinExistence type="predicted"/>
<feature type="transmembrane region" description="Helical" evidence="5">
    <location>
        <begin position="324"/>
        <end position="346"/>
    </location>
</feature>
<feature type="transmembrane region" description="Helical" evidence="5">
    <location>
        <begin position="353"/>
        <end position="373"/>
    </location>
</feature>
<keyword evidence="2 5" id="KW-0812">Transmembrane</keyword>
<organism evidence="8 9">
    <name type="scientific">Ditylenchus destructor</name>
    <dbReference type="NCBI Taxonomy" id="166010"/>
    <lineage>
        <taxon>Eukaryota</taxon>
        <taxon>Metazoa</taxon>
        <taxon>Ecdysozoa</taxon>
        <taxon>Nematoda</taxon>
        <taxon>Chromadorea</taxon>
        <taxon>Rhabditida</taxon>
        <taxon>Tylenchina</taxon>
        <taxon>Tylenchomorpha</taxon>
        <taxon>Sphaerularioidea</taxon>
        <taxon>Anguinidae</taxon>
        <taxon>Anguininae</taxon>
        <taxon>Ditylenchus</taxon>
    </lineage>
</organism>
<evidence type="ECO:0000256" key="1">
    <source>
        <dbReference type="ARBA" id="ARBA00004141"/>
    </source>
</evidence>
<keyword evidence="6" id="KW-0732">Signal</keyword>
<feature type="transmembrane region" description="Helical" evidence="5">
    <location>
        <begin position="413"/>
        <end position="437"/>
    </location>
</feature>
<evidence type="ECO:0000256" key="6">
    <source>
        <dbReference type="SAM" id="SignalP"/>
    </source>
</evidence>
<dbReference type="InterPro" id="IPR045263">
    <property type="entry name" value="GLUT"/>
</dbReference>
<dbReference type="PANTHER" id="PTHR23503:SF11">
    <property type="entry name" value="MAJOR FACILITATOR SUPERFAMILY (MFS) PROFILE DOMAIN-CONTAINING PROTEIN"/>
    <property type="match status" value="1"/>
</dbReference>
<evidence type="ECO:0000256" key="2">
    <source>
        <dbReference type="ARBA" id="ARBA00022692"/>
    </source>
</evidence>
<dbReference type="EMBL" id="JAKKPZ010000010">
    <property type="protein sequence ID" value="KAI1716383.1"/>
    <property type="molecule type" value="Genomic_DNA"/>
</dbReference>
<gene>
    <name evidence="8" type="ORF">DdX_07430</name>
</gene>
<feature type="signal peptide" evidence="6">
    <location>
        <begin position="1"/>
        <end position="23"/>
    </location>
</feature>
<keyword evidence="4 5" id="KW-0472">Membrane</keyword>
<dbReference type="AlphaFoldDB" id="A0AAD4N6E9"/>
<evidence type="ECO:0000313" key="9">
    <source>
        <dbReference type="Proteomes" id="UP001201812"/>
    </source>
</evidence>
<evidence type="ECO:0000259" key="7">
    <source>
        <dbReference type="PROSITE" id="PS50850"/>
    </source>
</evidence>
<sequence>MVPNGRALLIISIISFASNWQFGYQITYINTASVSFYRYADVAHRQNESHSGNTSPYLSYEEWSNEWSLCVASFYPGTFLGFILVPFLIRRVGVKQSLLYSAYPAVIGCFAQLFIHISSTIGESTFILNLTIGRFLVGIQAGCSLCLLPLFIIEASTEKHRPFLSSLQQVSQALSTLIGLLVGSDSIIPLGPQKIQWLQVFGTIPICAFIIILILLPETPLHLLENAGVECTNGNILDEEIKRSAMFYYGNLDELHSLREDTLERWGNVDHGYNDSLTSHENLKGLLIGSLAAISFAFTADDLIDSFSSQLLYRSTNGVGSSAQTITVLLGVWLLIASVCGAFVIDRFGRKKVLIFGLLGTAFSNLIAALGSASGSVPVVTIGFALTKTFIGVGAGGPAWFLTSELVSSKAIWVCQSISTGSLLIMTGIITLCFLPLESMIGGSYSILLLASFPALLIAFLLTIFLPETKDRRYDEIRRQLGTRLFSGIYRSSEGSPCHQRPYDMNHTEKVTRYKRLMSDTSYASYGSFKNSFRNIRNTSMISYTETNGQLYLQIDETDNNHIQSSPQSEFSSLMPYHRQMSLDVF</sequence>
<dbReference type="SUPFAM" id="SSF103473">
    <property type="entry name" value="MFS general substrate transporter"/>
    <property type="match status" value="1"/>
</dbReference>
<feature type="transmembrane region" description="Helical" evidence="5">
    <location>
        <begin position="66"/>
        <end position="89"/>
    </location>
</feature>
<comment type="subcellular location">
    <subcellularLocation>
        <location evidence="1">Membrane</location>
        <topology evidence="1">Multi-pass membrane protein</topology>
    </subcellularLocation>
</comment>
<evidence type="ECO:0000256" key="3">
    <source>
        <dbReference type="ARBA" id="ARBA00022989"/>
    </source>
</evidence>
<evidence type="ECO:0000256" key="4">
    <source>
        <dbReference type="ARBA" id="ARBA00023136"/>
    </source>
</evidence>
<dbReference type="GO" id="GO:0015149">
    <property type="term" value="F:hexose transmembrane transporter activity"/>
    <property type="evidence" value="ECO:0007669"/>
    <property type="project" value="TreeGrafter"/>
</dbReference>
<dbReference type="PROSITE" id="PS00217">
    <property type="entry name" value="SUGAR_TRANSPORT_2"/>
    <property type="match status" value="1"/>
</dbReference>
<dbReference type="InterPro" id="IPR005829">
    <property type="entry name" value="Sugar_transporter_CS"/>
</dbReference>
<feature type="transmembrane region" description="Helical" evidence="5">
    <location>
        <begin position="135"/>
        <end position="153"/>
    </location>
</feature>
<accession>A0AAD4N6E9</accession>
<feature type="domain" description="Major facilitator superfamily (MFS) profile" evidence="7">
    <location>
        <begin position="11"/>
        <end position="470"/>
    </location>
</feature>
<feature type="transmembrane region" description="Helical" evidence="5">
    <location>
        <begin position="379"/>
        <end position="401"/>
    </location>
</feature>
<dbReference type="PANTHER" id="PTHR23503">
    <property type="entry name" value="SOLUTE CARRIER FAMILY 2"/>
    <property type="match status" value="1"/>
</dbReference>
<dbReference type="InterPro" id="IPR005828">
    <property type="entry name" value="MFS_sugar_transport-like"/>
</dbReference>
<dbReference type="Pfam" id="PF00083">
    <property type="entry name" value="Sugar_tr"/>
    <property type="match status" value="1"/>
</dbReference>
<evidence type="ECO:0000256" key="5">
    <source>
        <dbReference type="SAM" id="Phobius"/>
    </source>
</evidence>
<feature type="transmembrane region" description="Helical" evidence="5">
    <location>
        <begin position="197"/>
        <end position="216"/>
    </location>
</feature>
<protein>
    <submittedName>
        <fullName evidence="8">Sugar transporter domain-containing protein</fullName>
    </submittedName>
</protein>
<name>A0AAD4N6E9_9BILA</name>
<keyword evidence="9" id="KW-1185">Reference proteome</keyword>
<feature type="transmembrane region" description="Helical" evidence="5">
    <location>
        <begin position="98"/>
        <end position="115"/>
    </location>
</feature>
<comment type="caution">
    <text evidence="8">The sequence shown here is derived from an EMBL/GenBank/DDBJ whole genome shotgun (WGS) entry which is preliminary data.</text>
</comment>